<dbReference type="Gene3D" id="1.10.150.130">
    <property type="match status" value="1"/>
</dbReference>
<organism evidence="3 4">
    <name type="scientific">Laccaria amethystina LaAM-08-1</name>
    <dbReference type="NCBI Taxonomy" id="1095629"/>
    <lineage>
        <taxon>Eukaryota</taxon>
        <taxon>Fungi</taxon>
        <taxon>Dikarya</taxon>
        <taxon>Basidiomycota</taxon>
        <taxon>Agaricomycotina</taxon>
        <taxon>Agaricomycetes</taxon>
        <taxon>Agaricomycetidae</taxon>
        <taxon>Agaricales</taxon>
        <taxon>Agaricineae</taxon>
        <taxon>Hydnangiaceae</taxon>
        <taxon>Laccaria</taxon>
    </lineage>
</organism>
<protein>
    <recommendedName>
        <fullName evidence="5">Core-binding (CB) domain-containing protein</fullName>
    </recommendedName>
</protein>
<feature type="compositionally biased region" description="Low complexity" evidence="2">
    <location>
        <begin position="124"/>
        <end position="137"/>
    </location>
</feature>
<feature type="compositionally biased region" description="Polar residues" evidence="2">
    <location>
        <begin position="41"/>
        <end position="51"/>
    </location>
</feature>
<feature type="region of interest" description="Disordered" evidence="2">
    <location>
        <begin position="38"/>
        <end position="60"/>
    </location>
</feature>
<gene>
    <name evidence="3" type="ORF">K443DRAFT_673673</name>
</gene>
<evidence type="ECO:0000313" key="3">
    <source>
        <dbReference type="EMBL" id="KIK07103.1"/>
    </source>
</evidence>
<dbReference type="GO" id="GO:0003677">
    <property type="term" value="F:DNA binding"/>
    <property type="evidence" value="ECO:0007669"/>
    <property type="project" value="UniProtKB-KW"/>
</dbReference>
<evidence type="ECO:0000256" key="2">
    <source>
        <dbReference type="SAM" id="MobiDB-lite"/>
    </source>
</evidence>
<feature type="compositionally biased region" description="Low complexity" evidence="2">
    <location>
        <begin position="192"/>
        <end position="205"/>
    </location>
</feature>
<feature type="region of interest" description="Disordered" evidence="2">
    <location>
        <begin position="222"/>
        <end position="266"/>
    </location>
</feature>
<feature type="compositionally biased region" description="Polar residues" evidence="2">
    <location>
        <begin position="602"/>
        <end position="612"/>
    </location>
</feature>
<reference evidence="4" key="2">
    <citation type="submission" date="2015-01" db="EMBL/GenBank/DDBJ databases">
        <title>Evolutionary Origins and Diversification of the Mycorrhizal Mutualists.</title>
        <authorList>
            <consortium name="DOE Joint Genome Institute"/>
            <consortium name="Mycorrhizal Genomics Consortium"/>
            <person name="Kohler A."/>
            <person name="Kuo A."/>
            <person name="Nagy L.G."/>
            <person name="Floudas D."/>
            <person name="Copeland A."/>
            <person name="Barry K.W."/>
            <person name="Cichocki N."/>
            <person name="Veneault-Fourrey C."/>
            <person name="LaButti K."/>
            <person name="Lindquist E.A."/>
            <person name="Lipzen A."/>
            <person name="Lundell T."/>
            <person name="Morin E."/>
            <person name="Murat C."/>
            <person name="Riley R."/>
            <person name="Ohm R."/>
            <person name="Sun H."/>
            <person name="Tunlid A."/>
            <person name="Henrissat B."/>
            <person name="Grigoriev I.V."/>
            <person name="Hibbett D.S."/>
            <person name="Martin F."/>
        </authorList>
    </citation>
    <scope>NUCLEOTIDE SEQUENCE [LARGE SCALE GENOMIC DNA]</scope>
    <source>
        <strain evidence="4">LaAM-08-1</strain>
    </source>
</reference>
<dbReference type="InterPro" id="IPR011010">
    <property type="entry name" value="DNA_brk_join_enz"/>
</dbReference>
<name>A0A0C9YGG0_9AGAR</name>
<dbReference type="HOGENOM" id="CLU_415637_0_0_1"/>
<keyword evidence="4" id="KW-1185">Reference proteome</keyword>
<reference evidence="3 4" key="1">
    <citation type="submission" date="2014-04" db="EMBL/GenBank/DDBJ databases">
        <authorList>
            <consortium name="DOE Joint Genome Institute"/>
            <person name="Kuo A."/>
            <person name="Kohler A."/>
            <person name="Nagy L.G."/>
            <person name="Floudas D."/>
            <person name="Copeland A."/>
            <person name="Barry K.W."/>
            <person name="Cichocki N."/>
            <person name="Veneault-Fourrey C."/>
            <person name="LaButti K."/>
            <person name="Lindquist E.A."/>
            <person name="Lipzen A."/>
            <person name="Lundell T."/>
            <person name="Morin E."/>
            <person name="Murat C."/>
            <person name="Sun H."/>
            <person name="Tunlid A."/>
            <person name="Henrissat B."/>
            <person name="Grigoriev I.V."/>
            <person name="Hibbett D.S."/>
            <person name="Martin F."/>
            <person name="Nordberg H.P."/>
            <person name="Cantor M.N."/>
            <person name="Hua S.X."/>
        </authorList>
    </citation>
    <scope>NUCLEOTIDE SEQUENCE [LARGE SCALE GENOMIC DNA]</scope>
    <source>
        <strain evidence="3 4">LaAM-08-1</strain>
    </source>
</reference>
<dbReference type="SUPFAM" id="SSF56349">
    <property type="entry name" value="DNA breaking-rejoining enzymes"/>
    <property type="match status" value="1"/>
</dbReference>
<keyword evidence="1" id="KW-0238">DNA-binding</keyword>
<sequence>MSFLQGALTSPTLRHSWDNSIIVLSARIPHPAELRAIYNGGKQNSPSQYSPDPSLAPHPSLTQTLTWTLAQKQASASRLATNGRPGDSFRAGKLTGGTLAGLKQSASCSSSSLIPPPPQRDPMSKSSETTEGSSKVGGKAGVGINRPTIYSETSTSSRKRKASQSTLDMYPAKTTQLMAHPEGSMASGHIFSPRSPSPNQSNSISATSMRLSHLLSHALYKKKGPRHPSQNSSVPCSIGTEQTSKICSTTRPGPHSPRRKDGTTGKRFPAAIQHMPKTGIPARYAKDLCPLPSDRRPHVLASERLQLWTPTNGRESTRVIPTNLTIADIQQISVVIGKAWEESTLAAYGSGLLNFHVFCDQKSIPEEERAPASPTLIGAFIASIAGTYSGSTIDNYVYGIRAWHILHGVTWHMDTAELEALLRAAEKATPQTTRKKKRVPYTPDFILAIWGQLNLDKPRDAAIYSCLTTTFYAAGRLGEFTVPNLGAFEKDRHVKPSDIRIEHDRNGLRSTVFHIPKTKTSNQGEDVSWSRQSGDTDPQAALARHMALNNPPPNRHLFAYLHKDGRHRPHQARVHQNGSGRSKESWPQPAPRARHPHRINPRVSTEGHTLQSDEGEGPMGERRLPNLPHETRADPGPLHASCPRQFGYGSSFGSGLGGQF</sequence>
<feature type="compositionally biased region" description="Basic and acidic residues" evidence="2">
    <location>
        <begin position="619"/>
        <end position="633"/>
    </location>
</feature>
<feature type="region of interest" description="Disordered" evidence="2">
    <location>
        <begin position="105"/>
        <end position="166"/>
    </location>
</feature>
<feature type="region of interest" description="Disordered" evidence="2">
    <location>
        <begin position="570"/>
        <end position="636"/>
    </location>
</feature>
<feature type="region of interest" description="Disordered" evidence="2">
    <location>
        <begin position="183"/>
        <end position="207"/>
    </location>
</feature>
<dbReference type="Proteomes" id="UP000054477">
    <property type="component" value="Unassembled WGS sequence"/>
</dbReference>
<dbReference type="InterPro" id="IPR010998">
    <property type="entry name" value="Integrase_recombinase_N"/>
</dbReference>
<feature type="compositionally biased region" description="Polar residues" evidence="2">
    <location>
        <begin position="228"/>
        <end position="251"/>
    </location>
</feature>
<evidence type="ECO:0008006" key="5">
    <source>
        <dbReference type="Google" id="ProtNLM"/>
    </source>
</evidence>
<accession>A0A0C9YGG0</accession>
<dbReference type="SUPFAM" id="SSF47823">
    <property type="entry name" value="lambda integrase-like, N-terminal domain"/>
    <property type="match status" value="1"/>
</dbReference>
<evidence type="ECO:0000313" key="4">
    <source>
        <dbReference type="Proteomes" id="UP000054477"/>
    </source>
</evidence>
<dbReference type="EMBL" id="KN838549">
    <property type="protein sequence ID" value="KIK07103.1"/>
    <property type="molecule type" value="Genomic_DNA"/>
</dbReference>
<dbReference type="STRING" id="1095629.A0A0C9YGG0"/>
<dbReference type="AlphaFoldDB" id="A0A0C9YGG0"/>
<feature type="region of interest" description="Disordered" evidence="2">
    <location>
        <begin position="76"/>
        <end position="95"/>
    </location>
</feature>
<proteinExistence type="predicted"/>
<evidence type="ECO:0000256" key="1">
    <source>
        <dbReference type="ARBA" id="ARBA00023125"/>
    </source>
</evidence>
<dbReference type="OrthoDB" id="2678913at2759"/>